<proteinExistence type="predicted"/>
<dbReference type="PANTHER" id="PTHR43047">
    <property type="entry name" value="TWO-COMPONENT HISTIDINE PROTEIN KINASE"/>
    <property type="match status" value="1"/>
</dbReference>
<keyword evidence="4" id="KW-0808">Transferase</keyword>
<keyword evidence="16" id="KW-1185">Reference proteome</keyword>
<evidence type="ECO:0000313" key="15">
    <source>
        <dbReference type="EMBL" id="MCL7929461.1"/>
    </source>
</evidence>
<dbReference type="SMART" id="SM00448">
    <property type="entry name" value="REC"/>
    <property type="match status" value="2"/>
</dbReference>
<comment type="caution">
    <text evidence="15">The sequence shown here is derived from an EMBL/GenBank/DDBJ whole genome shotgun (WGS) entry which is preliminary data.</text>
</comment>
<keyword evidence="3 6" id="KW-0597">Phosphoprotein</keyword>
<dbReference type="Gene3D" id="3.40.50.2300">
    <property type="match status" value="2"/>
</dbReference>
<dbReference type="InterPro" id="IPR003018">
    <property type="entry name" value="GAF"/>
</dbReference>
<dbReference type="Pfam" id="PF13185">
    <property type="entry name" value="GAF_2"/>
    <property type="match status" value="1"/>
</dbReference>
<gene>
    <name evidence="15" type="ORF">M8006_05580</name>
</gene>
<dbReference type="PROSITE" id="PS50112">
    <property type="entry name" value="PAS"/>
    <property type="match status" value="1"/>
</dbReference>
<dbReference type="PROSITE" id="PS50110">
    <property type="entry name" value="RESPONSE_REGULATORY"/>
    <property type="match status" value="2"/>
</dbReference>
<dbReference type="SMART" id="SM00052">
    <property type="entry name" value="EAL"/>
    <property type="match status" value="1"/>
</dbReference>
<dbReference type="InterPro" id="IPR003594">
    <property type="entry name" value="HATPase_dom"/>
</dbReference>
<feature type="region of interest" description="Disordered" evidence="8">
    <location>
        <begin position="722"/>
        <end position="742"/>
    </location>
</feature>
<dbReference type="Gene3D" id="3.30.565.10">
    <property type="entry name" value="Histidine kinase-like ATPase, C-terminal domain"/>
    <property type="match status" value="1"/>
</dbReference>
<feature type="modified residue" description="4-aspartylphosphate" evidence="6">
    <location>
        <position position="795"/>
    </location>
</feature>
<dbReference type="Pfam" id="PF13426">
    <property type="entry name" value="PAS_9"/>
    <property type="match status" value="1"/>
</dbReference>
<dbReference type="PROSITE" id="PS50883">
    <property type="entry name" value="EAL"/>
    <property type="match status" value="1"/>
</dbReference>
<dbReference type="InterPro" id="IPR005467">
    <property type="entry name" value="His_kinase_dom"/>
</dbReference>
<dbReference type="InterPro" id="IPR000160">
    <property type="entry name" value="GGDEF_dom"/>
</dbReference>
<dbReference type="InterPro" id="IPR043128">
    <property type="entry name" value="Rev_trsase/Diguanyl_cyclase"/>
</dbReference>
<evidence type="ECO:0000259" key="10">
    <source>
        <dbReference type="PROSITE" id="PS50110"/>
    </source>
</evidence>
<dbReference type="EMBL" id="JAMJPJ010000006">
    <property type="protein sequence ID" value="MCL7929461.1"/>
    <property type="molecule type" value="Genomic_DNA"/>
</dbReference>
<feature type="domain" description="GGDEF" evidence="14">
    <location>
        <begin position="1050"/>
        <end position="1179"/>
    </location>
</feature>
<feature type="compositionally biased region" description="Basic and acidic residues" evidence="8">
    <location>
        <begin position="722"/>
        <end position="735"/>
    </location>
</feature>
<dbReference type="SUPFAM" id="SSF55785">
    <property type="entry name" value="PYP-like sensor domain (PAS domain)"/>
    <property type="match status" value="1"/>
</dbReference>
<reference evidence="15" key="1">
    <citation type="submission" date="2022-05" db="EMBL/GenBank/DDBJ databases">
        <title>Halomonas geminus sp. nov. and Halomonas llamarensis sp. nov. isolated from high-altitude salars of the Atacama Desert.</title>
        <authorList>
            <person name="Hintersatz C."/>
            <person name="Rojas L.A."/>
            <person name="Wei T.-S."/>
            <person name="Kutschke S."/>
            <person name="Lehmann F."/>
            <person name="Jain R."/>
            <person name="Pollmann K."/>
        </authorList>
    </citation>
    <scope>NUCLEOTIDE SEQUENCE</scope>
    <source>
        <strain evidence="15">ATCHA</strain>
    </source>
</reference>
<dbReference type="InterPro" id="IPR029787">
    <property type="entry name" value="Nucleotide_cyclase"/>
</dbReference>
<dbReference type="InterPro" id="IPR003661">
    <property type="entry name" value="HisK_dim/P_dom"/>
</dbReference>
<evidence type="ECO:0000256" key="4">
    <source>
        <dbReference type="ARBA" id="ARBA00022679"/>
    </source>
</evidence>
<evidence type="ECO:0000256" key="7">
    <source>
        <dbReference type="SAM" id="Coils"/>
    </source>
</evidence>
<dbReference type="Gene3D" id="3.30.450.20">
    <property type="entry name" value="PAS domain"/>
    <property type="match status" value="1"/>
</dbReference>
<dbReference type="Pfam" id="PF00563">
    <property type="entry name" value="EAL"/>
    <property type="match status" value="1"/>
</dbReference>
<dbReference type="SUPFAM" id="SSF141868">
    <property type="entry name" value="EAL domain-like"/>
    <property type="match status" value="1"/>
</dbReference>
<keyword evidence="7" id="KW-0175">Coiled coil</keyword>
<dbReference type="Pfam" id="PF00512">
    <property type="entry name" value="HisKA"/>
    <property type="match status" value="1"/>
</dbReference>
<accession>A0ABT0SNZ4</accession>
<evidence type="ECO:0000259" key="12">
    <source>
        <dbReference type="PROSITE" id="PS50113"/>
    </source>
</evidence>
<evidence type="ECO:0000256" key="8">
    <source>
        <dbReference type="SAM" id="MobiDB-lite"/>
    </source>
</evidence>
<dbReference type="PROSITE" id="PS50109">
    <property type="entry name" value="HIS_KIN"/>
    <property type="match status" value="1"/>
</dbReference>
<dbReference type="RefSeq" id="WP_250080480.1">
    <property type="nucleotide sequence ID" value="NZ_JAMJPJ010000006.1"/>
</dbReference>
<dbReference type="Gene3D" id="3.30.70.270">
    <property type="match status" value="1"/>
</dbReference>
<evidence type="ECO:0000256" key="3">
    <source>
        <dbReference type="ARBA" id="ARBA00022553"/>
    </source>
</evidence>
<dbReference type="SUPFAM" id="SSF55781">
    <property type="entry name" value="GAF domain-like"/>
    <property type="match status" value="2"/>
</dbReference>
<evidence type="ECO:0000256" key="1">
    <source>
        <dbReference type="ARBA" id="ARBA00000085"/>
    </source>
</evidence>
<dbReference type="Pfam" id="PF02518">
    <property type="entry name" value="HATPase_c"/>
    <property type="match status" value="1"/>
</dbReference>
<evidence type="ECO:0000259" key="13">
    <source>
        <dbReference type="PROSITE" id="PS50883"/>
    </source>
</evidence>
<evidence type="ECO:0000259" key="9">
    <source>
        <dbReference type="PROSITE" id="PS50109"/>
    </source>
</evidence>
<dbReference type="Gene3D" id="3.30.450.40">
    <property type="match status" value="2"/>
</dbReference>
<dbReference type="InterPro" id="IPR001633">
    <property type="entry name" value="EAL_dom"/>
</dbReference>
<dbReference type="SMART" id="SM00388">
    <property type="entry name" value="HisKA"/>
    <property type="match status" value="1"/>
</dbReference>
<dbReference type="SMART" id="SM00065">
    <property type="entry name" value="GAF"/>
    <property type="match status" value="2"/>
</dbReference>
<evidence type="ECO:0000259" key="11">
    <source>
        <dbReference type="PROSITE" id="PS50112"/>
    </source>
</evidence>
<dbReference type="SUPFAM" id="SSF47384">
    <property type="entry name" value="Homodimeric domain of signal transducing histidine kinase"/>
    <property type="match status" value="1"/>
</dbReference>
<feature type="domain" description="PAS" evidence="11">
    <location>
        <begin position="170"/>
        <end position="240"/>
    </location>
</feature>
<dbReference type="CDD" id="cd00130">
    <property type="entry name" value="PAS"/>
    <property type="match status" value="1"/>
</dbReference>
<dbReference type="InterPro" id="IPR029016">
    <property type="entry name" value="GAF-like_dom_sf"/>
</dbReference>
<dbReference type="SUPFAM" id="SSF52172">
    <property type="entry name" value="CheY-like"/>
    <property type="match status" value="2"/>
</dbReference>
<dbReference type="InterPro" id="IPR035965">
    <property type="entry name" value="PAS-like_dom_sf"/>
</dbReference>
<evidence type="ECO:0000259" key="14">
    <source>
        <dbReference type="PROSITE" id="PS50887"/>
    </source>
</evidence>
<feature type="domain" description="Histidine kinase" evidence="9">
    <location>
        <begin position="502"/>
        <end position="720"/>
    </location>
</feature>
<feature type="domain" description="PAC" evidence="12">
    <location>
        <begin position="247"/>
        <end position="299"/>
    </location>
</feature>
<dbReference type="InterPro" id="IPR001610">
    <property type="entry name" value="PAC"/>
</dbReference>
<sequence length="1455" mass="163054">MQVPDIPHNEAQRLQALRDLRVLDTPAEQAFERLAELARDVFNMPIALVSLVDENRQWFKSHLGFDVQETPRDISFCAHAVADNKPLVIHDVLKDARFADNPLVESSPHIRFYAGIPLRPTDGLPVGTLCLIDSQPREFSTRDFHRLERLAGQVEELLRQQKISADLAFTAKRYETLFYSSAVSKVRIDRAGTIIAVNTAIMDLLGYTKEQLIGQNVAILTPPEIAKDHDTYINRYLAGGRPNVIGRGREVEARHQDGHRVPVHLAINAIHDEHGKVDEFLGVLTDLSDIYATHQRIHKEQSLLKVLHQGITDYQALMSGERLWAFLMEALRDLTDSDYALIGEVLPTDSNSILKIHAITDLSWSEKSRKLMEQLRRGDMMLTNPDTLLGRVFAHGEVIMTEDLYHHPLRGGFPTGHPPINNYLGVPIFSSGRLIGMFAIANSQQALDQELLDWLQPFTDTCALLINLYRQMAEREHVMGELAQARDQAEKANRAKSEFLSSMSHELRTPLNAILGFAQILASGKRHPLNDKQRRQVNQIEKSGQHLLSLINDVLDLAKIEAGKLPLSIEPIHVQSVVQDAYDTLEANADAAGITLGRCHVPSEWRVSADYTRTKQVLLNLISNAIKYNRANGHVEISAQAQGNMLRFDITDTGPGVDLARQHELFEPFNRLDAENGTIEGTGIGLAITRELVERMGGEVDVENSPNQGATFWFTLPTIRDKSTAPKHPHAEHTSDPSAPPKQHALLYIEDNPANQRLMEDIIDDVDNVALHIAPSAEIGLDIMRSRLPNIVLMDIHLPGMNGYQALEAIRSDLRLKHLPVIALSANAMPSDIKNGLATGFDDYLTKPLEIDKLLSTLERHTQPRGSRPMNVANKHLLVVDDNPINVELMLELLDEHGFGRVHGISDPRRVLDYCQEQLPDLLLLDIRMPHLDGYALMEQLREHFAEQTPPIIVLTAHIDDETRHRALDMGVRDFLTKPFKHDEVLQRIRNTLTIEHRYHVRDQQAETLERIVEKRTRELDRQSRTDPITQLPSRRGLTQALREASMGGSGAGLLFIALDGLDDVVRLHGYSVAEKLLRQLGQTLLTQLDDTHTLGIWGGSELLLLSPENDPDTLNTLATRLLACFDHDQKLDDLLLNINARIGISWAKSYFAGERLVHMATISLPHSEGGLRVQRYSESLEAQQRHRLKVQNALRGATERGEMSLVFQPKLSLNELRITGAEALLRWKQPEMGHLSPGLFIPLAEASGDILAIGEWVLEQSILQAAAWRHSPWVSDEFHIAVNVATRQLARPYFAQMLLTRMAEHRVPHRLISIEVTESGLMRDIANARHQLAQLIEAGISVAIDDFGTGHSSLAYLKTLPISTLKIDRAFVMDLEESDTDRELTRTITQLAHGVGCDVVAEGIETAAQAAYLRSIGCEMAQGYFYSRPLSATDFAHWCAHWAPTIPTPQLTTP</sequence>
<evidence type="ECO:0000313" key="16">
    <source>
        <dbReference type="Proteomes" id="UP001165308"/>
    </source>
</evidence>
<organism evidence="15 16">
    <name type="scientific">Halomonas llamarensis</name>
    <dbReference type="NCBI Taxonomy" id="2945104"/>
    <lineage>
        <taxon>Bacteria</taxon>
        <taxon>Pseudomonadati</taxon>
        <taxon>Pseudomonadota</taxon>
        <taxon>Gammaproteobacteria</taxon>
        <taxon>Oceanospirillales</taxon>
        <taxon>Halomonadaceae</taxon>
        <taxon>Halomonas</taxon>
    </lineage>
</organism>
<dbReference type="Pfam" id="PF00990">
    <property type="entry name" value="GGDEF"/>
    <property type="match status" value="1"/>
</dbReference>
<dbReference type="CDD" id="cd17551">
    <property type="entry name" value="REC_RpfG-like"/>
    <property type="match status" value="1"/>
</dbReference>
<comment type="catalytic activity">
    <reaction evidence="1">
        <text>ATP + protein L-histidine = ADP + protein N-phospho-L-histidine.</text>
        <dbReference type="EC" id="2.7.13.3"/>
    </reaction>
</comment>
<dbReference type="InterPro" id="IPR036890">
    <property type="entry name" value="HATPase_C_sf"/>
</dbReference>
<dbReference type="SMART" id="SM00387">
    <property type="entry name" value="HATPase_c"/>
    <property type="match status" value="1"/>
</dbReference>
<dbReference type="Gene3D" id="1.10.287.130">
    <property type="match status" value="1"/>
</dbReference>
<dbReference type="InterPro" id="IPR035919">
    <property type="entry name" value="EAL_sf"/>
</dbReference>
<dbReference type="PROSITE" id="PS50887">
    <property type="entry name" value="GGDEF"/>
    <property type="match status" value="1"/>
</dbReference>
<dbReference type="InterPro" id="IPR004358">
    <property type="entry name" value="Sig_transdc_His_kin-like_C"/>
</dbReference>
<feature type="modified residue" description="4-aspartylphosphate" evidence="6">
    <location>
        <position position="926"/>
    </location>
</feature>
<dbReference type="SMART" id="SM00267">
    <property type="entry name" value="GGDEF"/>
    <property type="match status" value="1"/>
</dbReference>
<dbReference type="CDD" id="cd00082">
    <property type="entry name" value="HisKA"/>
    <property type="match status" value="1"/>
</dbReference>
<feature type="domain" description="Response regulatory" evidence="10">
    <location>
        <begin position="876"/>
        <end position="993"/>
    </location>
</feature>
<dbReference type="SUPFAM" id="SSF55073">
    <property type="entry name" value="Nucleotide cyclase"/>
    <property type="match status" value="1"/>
</dbReference>
<dbReference type="InterPro" id="IPR036097">
    <property type="entry name" value="HisK_dim/P_sf"/>
</dbReference>
<dbReference type="SUPFAM" id="SSF55874">
    <property type="entry name" value="ATPase domain of HSP90 chaperone/DNA topoisomerase II/histidine kinase"/>
    <property type="match status" value="1"/>
</dbReference>
<dbReference type="InterPro" id="IPR000014">
    <property type="entry name" value="PAS"/>
</dbReference>
<dbReference type="Proteomes" id="UP001165308">
    <property type="component" value="Unassembled WGS sequence"/>
</dbReference>
<name>A0ABT0SNZ4_9GAMM</name>
<dbReference type="Gene3D" id="3.20.20.450">
    <property type="entry name" value="EAL domain"/>
    <property type="match status" value="1"/>
</dbReference>
<protein>
    <recommendedName>
        <fullName evidence="2">histidine kinase</fullName>
        <ecNumber evidence="2">2.7.13.3</ecNumber>
    </recommendedName>
</protein>
<feature type="domain" description="EAL" evidence="13">
    <location>
        <begin position="1188"/>
        <end position="1444"/>
    </location>
</feature>
<dbReference type="Pfam" id="PF00072">
    <property type="entry name" value="Response_reg"/>
    <property type="match status" value="2"/>
</dbReference>
<feature type="domain" description="Response regulatory" evidence="10">
    <location>
        <begin position="745"/>
        <end position="862"/>
    </location>
</feature>
<feature type="coiled-coil region" evidence="7">
    <location>
        <begin position="475"/>
        <end position="502"/>
    </location>
</feature>
<dbReference type="SMART" id="SM00091">
    <property type="entry name" value="PAS"/>
    <property type="match status" value="1"/>
</dbReference>
<evidence type="ECO:0000256" key="5">
    <source>
        <dbReference type="ARBA" id="ARBA00022777"/>
    </source>
</evidence>
<evidence type="ECO:0000256" key="6">
    <source>
        <dbReference type="PROSITE-ProRule" id="PRU00169"/>
    </source>
</evidence>
<dbReference type="NCBIfam" id="TIGR00229">
    <property type="entry name" value="sensory_box"/>
    <property type="match status" value="1"/>
</dbReference>
<evidence type="ECO:0000256" key="2">
    <source>
        <dbReference type="ARBA" id="ARBA00012438"/>
    </source>
</evidence>
<keyword evidence="5" id="KW-0418">Kinase</keyword>
<dbReference type="EC" id="2.7.13.3" evidence="2"/>
<dbReference type="InterPro" id="IPR001789">
    <property type="entry name" value="Sig_transdc_resp-reg_receiver"/>
</dbReference>
<dbReference type="InterPro" id="IPR000700">
    <property type="entry name" value="PAS-assoc_C"/>
</dbReference>
<dbReference type="InterPro" id="IPR011006">
    <property type="entry name" value="CheY-like_superfamily"/>
</dbReference>
<dbReference type="PRINTS" id="PR00344">
    <property type="entry name" value="BCTRLSENSOR"/>
</dbReference>
<dbReference type="PROSITE" id="PS50113">
    <property type="entry name" value="PAC"/>
    <property type="match status" value="1"/>
</dbReference>
<dbReference type="Pfam" id="PF01590">
    <property type="entry name" value="GAF"/>
    <property type="match status" value="1"/>
</dbReference>
<dbReference type="CDD" id="cd16922">
    <property type="entry name" value="HATPase_EvgS-ArcB-TorS-like"/>
    <property type="match status" value="1"/>
</dbReference>
<dbReference type="CDD" id="cd01948">
    <property type="entry name" value="EAL"/>
    <property type="match status" value="1"/>
</dbReference>
<dbReference type="SMART" id="SM00086">
    <property type="entry name" value="PAC"/>
    <property type="match status" value="1"/>
</dbReference>